<comment type="similarity">
    <text evidence="1">Belongs to the SKA1 family.</text>
</comment>
<accession>A0A9N8HXW2</accession>
<dbReference type="PANTHER" id="PTHR28573">
    <property type="entry name" value="SPINDLE AND KINETOCHORE-ASSOCIATED PROTEIN 1"/>
    <property type="match status" value="1"/>
</dbReference>
<organism evidence="3 4">
    <name type="scientific">Seminavis robusta</name>
    <dbReference type="NCBI Taxonomy" id="568900"/>
    <lineage>
        <taxon>Eukaryota</taxon>
        <taxon>Sar</taxon>
        <taxon>Stramenopiles</taxon>
        <taxon>Ochrophyta</taxon>
        <taxon>Bacillariophyta</taxon>
        <taxon>Bacillariophyceae</taxon>
        <taxon>Bacillariophycidae</taxon>
        <taxon>Naviculales</taxon>
        <taxon>Naviculaceae</taxon>
        <taxon>Seminavis</taxon>
    </lineage>
</organism>
<reference evidence="3" key="1">
    <citation type="submission" date="2020-06" db="EMBL/GenBank/DDBJ databases">
        <authorList>
            <consortium name="Plant Systems Biology data submission"/>
        </authorList>
    </citation>
    <scope>NUCLEOTIDE SEQUENCE</scope>
    <source>
        <strain evidence="3">D6</strain>
    </source>
</reference>
<feature type="compositionally biased region" description="Polar residues" evidence="2">
    <location>
        <begin position="16"/>
        <end position="31"/>
    </location>
</feature>
<dbReference type="GO" id="GO:0008017">
    <property type="term" value="F:microtubule binding"/>
    <property type="evidence" value="ECO:0007669"/>
    <property type="project" value="InterPro"/>
</dbReference>
<dbReference type="GO" id="GO:0051301">
    <property type="term" value="P:cell division"/>
    <property type="evidence" value="ECO:0007669"/>
    <property type="project" value="InterPro"/>
</dbReference>
<gene>
    <name evidence="3" type="ORF">SEMRO_2601_G332310.1</name>
</gene>
<dbReference type="InterPro" id="IPR042031">
    <property type="entry name" value="SKA1_MBD_sf"/>
</dbReference>
<sequence>MTTSSPLTKLVSSSSWDSQPSHANPSSSANLEESAERVSQLFSTTITALAADVSALKHLTTWKEILHDQQNNAEDEDIQREEFLESLCDLDDVVTAVEKKVTVLRQIVAEEQRALENLNMLHTDSLEQNDNLKYLVDRCRNMGGTGALAPANNNAAQNNTSSKRGNHGVDENAPQNSKGRSSRAVSKPIKGDQRSKNHQSKSSSAAQREPFSNSSSATLNSNSSQETHAHIEGLSCYFDAVTVEELESVPRTTRGRVQLSVINEALDNIEKCFHKKALKVHRQHQVLEESRQVVLARYQATANEHGDEAELLQNLVVTEEELRHSCKFFLAGEGTARTVLAVLKALRRIKQVPAKKRGLFCYKLCSD</sequence>
<feature type="compositionally biased region" description="Low complexity" evidence="2">
    <location>
        <begin position="147"/>
        <end position="159"/>
    </location>
</feature>
<dbReference type="AlphaFoldDB" id="A0A9N8HXW2"/>
<dbReference type="GO" id="GO:0000278">
    <property type="term" value="P:mitotic cell cycle"/>
    <property type="evidence" value="ECO:0007669"/>
    <property type="project" value="TreeGrafter"/>
</dbReference>
<dbReference type="Gene3D" id="1.10.10.1890">
    <property type="entry name" value="Ska1 microtubule binding domain-like"/>
    <property type="match status" value="1"/>
</dbReference>
<dbReference type="GO" id="GO:0000940">
    <property type="term" value="C:outer kinetochore"/>
    <property type="evidence" value="ECO:0007669"/>
    <property type="project" value="TreeGrafter"/>
</dbReference>
<feature type="compositionally biased region" description="Low complexity" evidence="2">
    <location>
        <begin position="212"/>
        <end position="224"/>
    </location>
</feature>
<comment type="caution">
    <text evidence="3">The sequence shown here is derived from an EMBL/GenBank/DDBJ whole genome shotgun (WGS) entry which is preliminary data.</text>
</comment>
<feature type="region of interest" description="Disordered" evidence="2">
    <location>
        <begin position="146"/>
        <end position="226"/>
    </location>
</feature>
<evidence type="ECO:0000313" key="3">
    <source>
        <dbReference type="EMBL" id="CAB9529722.1"/>
    </source>
</evidence>
<feature type="compositionally biased region" description="Low complexity" evidence="2">
    <location>
        <begin position="1"/>
        <end position="15"/>
    </location>
</feature>
<name>A0A9N8HXW2_9STRA</name>
<dbReference type="InterPro" id="IPR009829">
    <property type="entry name" value="SKA1"/>
</dbReference>
<keyword evidence="4" id="KW-1185">Reference proteome</keyword>
<evidence type="ECO:0000313" key="4">
    <source>
        <dbReference type="Proteomes" id="UP001153069"/>
    </source>
</evidence>
<dbReference type="GO" id="GO:0007059">
    <property type="term" value="P:chromosome segregation"/>
    <property type="evidence" value="ECO:0007669"/>
    <property type="project" value="InterPro"/>
</dbReference>
<dbReference type="Pfam" id="PF07160">
    <property type="entry name" value="SKA1"/>
    <property type="match status" value="1"/>
</dbReference>
<dbReference type="GO" id="GO:0072686">
    <property type="term" value="C:mitotic spindle"/>
    <property type="evidence" value="ECO:0007669"/>
    <property type="project" value="TreeGrafter"/>
</dbReference>
<evidence type="ECO:0000256" key="2">
    <source>
        <dbReference type="SAM" id="MobiDB-lite"/>
    </source>
</evidence>
<dbReference type="Proteomes" id="UP001153069">
    <property type="component" value="Unassembled WGS sequence"/>
</dbReference>
<feature type="region of interest" description="Disordered" evidence="2">
    <location>
        <begin position="1"/>
        <end position="32"/>
    </location>
</feature>
<dbReference type="OrthoDB" id="192966at2759"/>
<dbReference type="GO" id="GO:0005876">
    <property type="term" value="C:spindle microtubule"/>
    <property type="evidence" value="ECO:0007669"/>
    <property type="project" value="TreeGrafter"/>
</dbReference>
<proteinExistence type="inferred from homology"/>
<dbReference type="EMBL" id="CAICTM010002599">
    <property type="protein sequence ID" value="CAB9529722.1"/>
    <property type="molecule type" value="Genomic_DNA"/>
</dbReference>
<dbReference type="GO" id="GO:0031110">
    <property type="term" value="P:regulation of microtubule polymerization or depolymerization"/>
    <property type="evidence" value="ECO:0007669"/>
    <property type="project" value="TreeGrafter"/>
</dbReference>
<evidence type="ECO:0000256" key="1">
    <source>
        <dbReference type="ARBA" id="ARBA00006836"/>
    </source>
</evidence>
<protein>
    <submittedName>
        <fullName evidence="3">Uncharacterized protein</fullName>
    </submittedName>
</protein>
<dbReference type="PANTHER" id="PTHR28573:SF1">
    <property type="entry name" value="SPINDLE AND KINETOCHORE-ASSOCIATED PROTEIN 1"/>
    <property type="match status" value="1"/>
</dbReference>